<dbReference type="Proteomes" id="UP000219621">
    <property type="component" value="Unassembled WGS sequence"/>
</dbReference>
<dbReference type="EMBL" id="OCNJ01000008">
    <property type="protein sequence ID" value="SOD98800.1"/>
    <property type="molecule type" value="Genomic_DNA"/>
</dbReference>
<protein>
    <submittedName>
        <fullName evidence="1">Uncharacterized protein</fullName>
    </submittedName>
</protein>
<organism evidence="1 2">
    <name type="scientific">Caenispirillum bisanense</name>
    <dbReference type="NCBI Taxonomy" id="414052"/>
    <lineage>
        <taxon>Bacteria</taxon>
        <taxon>Pseudomonadati</taxon>
        <taxon>Pseudomonadota</taxon>
        <taxon>Alphaproteobacteria</taxon>
        <taxon>Rhodospirillales</taxon>
        <taxon>Novispirillaceae</taxon>
        <taxon>Caenispirillum</taxon>
    </lineage>
</organism>
<name>A0A286GTF0_9PROT</name>
<evidence type="ECO:0000313" key="1">
    <source>
        <dbReference type="EMBL" id="SOD98800.1"/>
    </source>
</evidence>
<dbReference type="AlphaFoldDB" id="A0A286GTF0"/>
<accession>A0A286GTF0</accession>
<reference evidence="1 2" key="1">
    <citation type="submission" date="2017-09" db="EMBL/GenBank/DDBJ databases">
        <authorList>
            <person name="Ehlers B."/>
            <person name="Leendertz F.H."/>
        </authorList>
    </citation>
    <scope>NUCLEOTIDE SEQUENCE [LARGE SCALE GENOMIC DNA]</scope>
    <source>
        <strain evidence="1 2">USBA 140</strain>
    </source>
</reference>
<dbReference type="OrthoDB" id="8901462at2"/>
<sequence length="201" mass="21019">MSNADATITFPVTRTIDIGVNLVEDRLVLVAHTQGHGRRLVLLTRRMLRVLLAHVTQVLETTGTVARTPGEHRVEVLQMEHQGALTAVQAQDPGQAGTAAAGEAAPEEEPASAFLAVEIKVRASATHLLVGFIGLPLGGTPAAGVGAAAEPACAMTLDRGDTHRVLALLHDKAKLAAWNLEAPSAWMQATTVDASPSRPAN</sequence>
<evidence type="ECO:0000313" key="2">
    <source>
        <dbReference type="Proteomes" id="UP000219621"/>
    </source>
</evidence>
<dbReference type="RefSeq" id="WP_097280495.1">
    <property type="nucleotide sequence ID" value="NZ_OCNJ01000008.1"/>
</dbReference>
<keyword evidence="2" id="KW-1185">Reference proteome</keyword>
<proteinExistence type="predicted"/>
<gene>
    <name evidence="1" type="ORF">SAMN05421508_10889</name>
</gene>